<protein>
    <submittedName>
        <fullName evidence="2">Uncharacterized protein</fullName>
    </submittedName>
</protein>
<dbReference type="PANTHER" id="PTHR35043">
    <property type="entry name" value="TRANSCRIPTION FACTOR DOMAIN-CONTAINING PROTEIN"/>
    <property type="match status" value="1"/>
</dbReference>
<keyword evidence="1" id="KW-0812">Transmembrane</keyword>
<dbReference type="Proteomes" id="UP000253729">
    <property type="component" value="Unassembled WGS sequence"/>
</dbReference>
<proteinExistence type="predicted"/>
<accession>A0A3F3PNP7</accession>
<dbReference type="STRING" id="1341132.A0A3F3PNP7"/>
<keyword evidence="3" id="KW-1185">Reference proteome</keyword>
<name>A0A3F3PNP7_9EURO</name>
<dbReference type="RefSeq" id="XP_026621551.1">
    <property type="nucleotide sequence ID" value="XM_026774403.1"/>
</dbReference>
<feature type="transmembrane region" description="Helical" evidence="1">
    <location>
        <begin position="47"/>
        <end position="67"/>
    </location>
</feature>
<feature type="transmembrane region" description="Helical" evidence="1">
    <location>
        <begin position="387"/>
        <end position="411"/>
    </location>
</feature>
<gene>
    <name evidence="2" type="ORF">BDQ94DRAFT_183398</name>
</gene>
<evidence type="ECO:0000313" key="2">
    <source>
        <dbReference type="EMBL" id="RDH28529.1"/>
    </source>
</evidence>
<feature type="transmembrane region" description="Helical" evidence="1">
    <location>
        <begin position="346"/>
        <end position="367"/>
    </location>
</feature>
<dbReference type="EMBL" id="KZ852075">
    <property type="protein sequence ID" value="RDH28529.1"/>
    <property type="molecule type" value="Genomic_DNA"/>
</dbReference>
<organism evidence="2 3">
    <name type="scientific">Aspergillus welwitschiae</name>
    <dbReference type="NCBI Taxonomy" id="1341132"/>
    <lineage>
        <taxon>Eukaryota</taxon>
        <taxon>Fungi</taxon>
        <taxon>Dikarya</taxon>
        <taxon>Ascomycota</taxon>
        <taxon>Pezizomycotina</taxon>
        <taxon>Eurotiomycetes</taxon>
        <taxon>Eurotiomycetidae</taxon>
        <taxon>Eurotiales</taxon>
        <taxon>Aspergillaceae</taxon>
        <taxon>Aspergillus</taxon>
        <taxon>Aspergillus subgen. Circumdati</taxon>
    </lineage>
</organism>
<keyword evidence="1" id="KW-1133">Transmembrane helix</keyword>
<dbReference type="GeneID" id="38142759"/>
<feature type="transmembrane region" description="Helical" evidence="1">
    <location>
        <begin position="82"/>
        <end position="101"/>
    </location>
</feature>
<sequence length="439" mass="49484">MKIRANTLQWEVTCNPEHCGAIIMAPLPAGEVSGWVDSPNDRGTIDIIWGCCLVLSTALWTVLHLNIPAPDDSLWTVLWRKLRWGTFAILAPDMLVGFSAMQYESAQESVRDMHRLGYKEWTLKHAFYANSGGFVLQSTDYPPFPITAASIHYLVETHHIDCPTITAEEIWDKSKADTFAKCVALVQGVWLVVQSIARAVQGLAVSPLELFTIAFVLSTITTYYFWMHKPQSVGVPTVIELKSGSVNGLINSAGEIGVEPFRETPLDFLEKPHQRWHRRPTLENLRPQKSPLQRMPDDKIVFNGLSQRTWILVSIQAMVHPAVHLLGWNHVFPTSTEQLMWRIMSVFLASGLPLSSMLRITLTALGFDGHQSLTWIWVQPSGKEEKGWRAWVLDVVMSFISACLVPARLFIIIEAFISLRQLPSSSYVTVEWTSFIPHV</sequence>
<dbReference type="PANTHER" id="PTHR35043:SF8">
    <property type="entry name" value="DUF4220 DOMAIN-CONTAINING PROTEIN"/>
    <property type="match status" value="1"/>
</dbReference>
<evidence type="ECO:0000313" key="3">
    <source>
        <dbReference type="Proteomes" id="UP000253729"/>
    </source>
</evidence>
<dbReference type="AlphaFoldDB" id="A0A3F3PNP7"/>
<keyword evidence="1" id="KW-0472">Membrane</keyword>
<reference evidence="2 3" key="1">
    <citation type="submission" date="2018-07" db="EMBL/GenBank/DDBJ databases">
        <title>The genomes of Aspergillus section Nigri reveals drivers in fungal speciation.</title>
        <authorList>
            <consortium name="DOE Joint Genome Institute"/>
            <person name="Vesth T.C."/>
            <person name="Nybo J."/>
            <person name="Theobald S."/>
            <person name="Brandl J."/>
            <person name="Frisvad J.C."/>
            <person name="Nielsen K.F."/>
            <person name="Lyhne E.K."/>
            <person name="Kogle M.E."/>
            <person name="Kuo A."/>
            <person name="Riley R."/>
            <person name="Clum A."/>
            <person name="Nolan M."/>
            <person name="Lipzen A."/>
            <person name="Salamov A."/>
            <person name="Henrissat B."/>
            <person name="Wiebenga A."/>
            <person name="De vries R.P."/>
            <person name="Grigoriev I.V."/>
            <person name="Mortensen U.H."/>
            <person name="Andersen M.R."/>
            <person name="Baker S.E."/>
        </authorList>
    </citation>
    <scope>NUCLEOTIDE SEQUENCE [LARGE SCALE GENOMIC DNA]</scope>
    <source>
        <strain evidence="2 3">CBS 139.54b</strain>
    </source>
</reference>
<evidence type="ECO:0000256" key="1">
    <source>
        <dbReference type="SAM" id="Phobius"/>
    </source>
</evidence>
<feature type="transmembrane region" description="Helical" evidence="1">
    <location>
        <begin position="203"/>
        <end position="226"/>
    </location>
</feature>